<dbReference type="Gene3D" id="3.40.30.10">
    <property type="entry name" value="Glutaredoxin"/>
    <property type="match status" value="1"/>
</dbReference>
<dbReference type="SUPFAM" id="SSF52833">
    <property type="entry name" value="Thioredoxin-like"/>
    <property type="match status" value="1"/>
</dbReference>
<dbReference type="OrthoDB" id="542917at2759"/>
<proteinExistence type="predicted"/>
<evidence type="ECO:0000256" key="1">
    <source>
        <dbReference type="ARBA" id="ARBA00023284"/>
    </source>
</evidence>
<gene>
    <name evidence="4" type="ORF">PBRASI_LOCUS2121</name>
</gene>
<keyword evidence="1" id="KW-0676">Redox-active center</keyword>
<dbReference type="Proteomes" id="UP000789739">
    <property type="component" value="Unassembled WGS sequence"/>
</dbReference>
<accession>A0A9N8WNU7</accession>
<evidence type="ECO:0000259" key="3">
    <source>
        <dbReference type="Pfam" id="PF07304"/>
    </source>
</evidence>
<dbReference type="EMBL" id="CAJVPI010000158">
    <property type="protein sequence ID" value="CAG8491302.1"/>
    <property type="molecule type" value="Genomic_DNA"/>
</dbReference>
<dbReference type="AlphaFoldDB" id="A0A9N8WNU7"/>
<evidence type="ECO:0000313" key="4">
    <source>
        <dbReference type="EMBL" id="CAG8491302.1"/>
    </source>
</evidence>
<dbReference type="PANTHER" id="PTHR36417">
    <property type="entry name" value="SELENOPROTEIN DOMAIN PROTEIN (AFU_ORTHOLOGUE AFUA_1G05220)"/>
    <property type="match status" value="1"/>
</dbReference>
<name>A0A9N8WNU7_9GLOM</name>
<reference evidence="4" key="1">
    <citation type="submission" date="2021-06" db="EMBL/GenBank/DDBJ databases">
        <authorList>
            <person name="Kallberg Y."/>
            <person name="Tangrot J."/>
            <person name="Rosling A."/>
        </authorList>
    </citation>
    <scope>NUCLEOTIDE SEQUENCE</scope>
    <source>
        <strain evidence="4">BR232B</strain>
    </source>
</reference>
<dbReference type="InterPro" id="IPR036249">
    <property type="entry name" value="Thioredoxin-like_sf"/>
</dbReference>
<feature type="compositionally biased region" description="Basic and acidic residues" evidence="2">
    <location>
        <begin position="256"/>
        <end position="269"/>
    </location>
</feature>
<sequence length="269" mass="29911">MASDAGNKCGDFRSAIITQHWNDPPQKLFHKEEEGSDSIGPQEIVTLLNSLLDICKKGSAQAERRVVADTEKRITFLFEKLEKQELPDQVLGKVGKVCEHLDNKNFQNALSMHNNLMTSHFDKEGKWLLGVKRLIDLYQKQIVGGSTAVYSQPIFNLQLLTLRAGWVAQELLITFGDKIGEVALVPGKTSAVFKVLVNNVVVWDRKQTGRFPELKELKQLIRNLIAPGMALGHSDSAKKVAVEEKEKEQVGAATTDAKEATKSLKCEDC</sequence>
<dbReference type="Gene3D" id="1.20.940.10">
    <property type="entry name" value="Functional domain of the splicing factor Prp18"/>
    <property type="match status" value="1"/>
</dbReference>
<dbReference type="InterPro" id="IPR011893">
    <property type="entry name" value="Selenoprotein_Rdx-typ"/>
</dbReference>
<comment type="caution">
    <text evidence="4">The sequence shown here is derived from an EMBL/GenBank/DDBJ whole genome shotgun (WGS) entry which is preliminary data.</text>
</comment>
<protein>
    <submittedName>
        <fullName evidence="4">7420_t:CDS:1</fullName>
    </submittedName>
</protein>
<dbReference type="InterPro" id="IPR009917">
    <property type="entry name" value="SRA1/Sec31"/>
</dbReference>
<organism evidence="4 5">
    <name type="scientific">Paraglomus brasilianum</name>
    <dbReference type="NCBI Taxonomy" id="144538"/>
    <lineage>
        <taxon>Eukaryota</taxon>
        <taxon>Fungi</taxon>
        <taxon>Fungi incertae sedis</taxon>
        <taxon>Mucoromycota</taxon>
        <taxon>Glomeromycotina</taxon>
        <taxon>Glomeromycetes</taxon>
        <taxon>Paraglomerales</taxon>
        <taxon>Paraglomeraceae</taxon>
        <taxon>Paraglomus</taxon>
    </lineage>
</organism>
<dbReference type="Pfam" id="PF10262">
    <property type="entry name" value="Rdx"/>
    <property type="match status" value="1"/>
</dbReference>
<dbReference type="NCBIfam" id="TIGR02174">
    <property type="entry name" value="CXXU_selWTH"/>
    <property type="match status" value="1"/>
</dbReference>
<feature type="domain" description="SRA1/Sec31" evidence="3">
    <location>
        <begin position="42"/>
        <end position="136"/>
    </location>
</feature>
<dbReference type="PANTHER" id="PTHR36417:SF2">
    <property type="entry name" value="SELENOPROTEIN DOMAIN PROTEIN (AFU_ORTHOLOGUE AFUA_1G05220)"/>
    <property type="match status" value="1"/>
</dbReference>
<evidence type="ECO:0000256" key="2">
    <source>
        <dbReference type="SAM" id="MobiDB-lite"/>
    </source>
</evidence>
<evidence type="ECO:0000313" key="5">
    <source>
        <dbReference type="Proteomes" id="UP000789739"/>
    </source>
</evidence>
<dbReference type="SUPFAM" id="SSF47938">
    <property type="entry name" value="Functional domain of the splicing factor Prp18"/>
    <property type="match status" value="1"/>
</dbReference>
<dbReference type="Pfam" id="PF07304">
    <property type="entry name" value="SRA1"/>
    <property type="match status" value="1"/>
</dbReference>
<keyword evidence="5" id="KW-1185">Reference proteome</keyword>
<feature type="region of interest" description="Disordered" evidence="2">
    <location>
        <begin position="248"/>
        <end position="269"/>
    </location>
</feature>